<feature type="compositionally biased region" description="Acidic residues" evidence="1">
    <location>
        <begin position="15"/>
        <end position="50"/>
    </location>
</feature>
<gene>
    <name evidence="2" type="ORF">RRG08_007614</name>
</gene>
<accession>A0AAE1DZR8</accession>
<proteinExistence type="predicted"/>
<protein>
    <recommendedName>
        <fullName evidence="4">PiggyBac transposable element-derived protein domain-containing protein</fullName>
    </recommendedName>
</protein>
<dbReference type="EMBL" id="JAWDGP010001771">
    <property type="protein sequence ID" value="KAK3788310.1"/>
    <property type="molecule type" value="Genomic_DNA"/>
</dbReference>
<feature type="region of interest" description="Disordered" evidence="1">
    <location>
        <begin position="1"/>
        <end position="56"/>
    </location>
</feature>
<evidence type="ECO:0008006" key="4">
    <source>
        <dbReference type="Google" id="ProtNLM"/>
    </source>
</evidence>
<dbReference type="Proteomes" id="UP001283361">
    <property type="component" value="Unassembled WGS sequence"/>
</dbReference>
<reference evidence="2" key="1">
    <citation type="journal article" date="2023" name="G3 (Bethesda)">
        <title>A reference genome for the long-term kleptoplast-retaining sea slug Elysia crispata morphotype clarki.</title>
        <authorList>
            <person name="Eastman K.E."/>
            <person name="Pendleton A.L."/>
            <person name="Shaikh M.A."/>
            <person name="Suttiyut T."/>
            <person name="Ogas R."/>
            <person name="Tomko P."/>
            <person name="Gavelis G."/>
            <person name="Widhalm J.R."/>
            <person name="Wisecaver J.H."/>
        </authorList>
    </citation>
    <scope>NUCLEOTIDE SEQUENCE</scope>
    <source>
        <strain evidence="2">ECLA1</strain>
    </source>
</reference>
<keyword evidence="3" id="KW-1185">Reference proteome</keyword>
<name>A0AAE1DZR8_9GAST</name>
<comment type="caution">
    <text evidence="2">The sequence shown here is derived from an EMBL/GenBank/DDBJ whole genome shotgun (WGS) entry which is preliminary data.</text>
</comment>
<evidence type="ECO:0000256" key="1">
    <source>
        <dbReference type="SAM" id="MobiDB-lite"/>
    </source>
</evidence>
<sequence>MSSEDEYTDSGSEHEPDDSDISSDSDSVQSEDDSQVDLDLENPGEEDDEIVNANPWMRVYPEEQEGEDALVFNQNSGPQNIPDNCQHPVDYFLLFFTIELLNTLVTQTNNYAKKFIDEKPTRLQPVR</sequence>
<evidence type="ECO:0000313" key="2">
    <source>
        <dbReference type="EMBL" id="KAK3788310.1"/>
    </source>
</evidence>
<dbReference type="AlphaFoldDB" id="A0AAE1DZR8"/>
<evidence type="ECO:0000313" key="3">
    <source>
        <dbReference type="Proteomes" id="UP001283361"/>
    </source>
</evidence>
<organism evidence="2 3">
    <name type="scientific">Elysia crispata</name>
    <name type="common">lettuce slug</name>
    <dbReference type="NCBI Taxonomy" id="231223"/>
    <lineage>
        <taxon>Eukaryota</taxon>
        <taxon>Metazoa</taxon>
        <taxon>Spiralia</taxon>
        <taxon>Lophotrochozoa</taxon>
        <taxon>Mollusca</taxon>
        <taxon>Gastropoda</taxon>
        <taxon>Heterobranchia</taxon>
        <taxon>Euthyneura</taxon>
        <taxon>Panpulmonata</taxon>
        <taxon>Sacoglossa</taxon>
        <taxon>Placobranchoidea</taxon>
        <taxon>Plakobranchidae</taxon>
        <taxon>Elysia</taxon>
    </lineage>
</organism>